<evidence type="ECO:0000313" key="1">
    <source>
        <dbReference type="EMBL" id="SDO98284.1"/>
    </source>
</evidence>
<evidence type="ECO:0000313" key="2">
    <source>
        <dbReference type="Proteomes" id="UP000198646"/>
    </source>
</evidence>
<name>A0ABY0SAC8_9RHOB</name>
<dbReference type="Proteomes" id="UP000198646">
    <property type="component" value="Unassembled WGS sequence"/>
</dbReference>
<dbReference type="EMBL" id="FNJD01000008">
    <property type="protein sequence ID" value="SDO98284.1"/>
    <property type="molecule type" value="Genomic_DNA"/>
</dbReference>
<accession>A0ABY0SAC8</accession>
<comment type="caution">
    <text evidence="1">The sequence shown here is derived from an EMBL/GenBank/DDBJ whole genome shotgun (WGS) entry which is preliminary data.</text>
</comment>
<protein>
    <submittedName>
        <fullName evidence="1">Uncharacterized protein</fullName>
    </submittedName>
</protein>
<keyword evidence="2" id="KW-1185">Reference proteome</keyword>
<gene>
    <name evidence="1" type="ORF">SAMN04488512_1088</name>
</gene>
<sequence>MFNGAGRIVLPLLICDRSGLIGEIGPYMRANRRRLARILILTYTPDLYA</sequence>
<organism evidence="1 2">
    <name type="scientific">Sulfitobacter litoralis</name>
    <dbReference type="NCBI Taxonomy" id="335975"/>
    <lineage>
        <taxon>Bacteria</taxon>
        <taxon>Pseudomonadati</taxon>
        <taxon>Pseudomonadota</taxon>
        <taxon>Alphaproteobacteria</taxon>
        <taxon>Rhodobacterales</taxon>
        <taxon>Roseobacteraceae</taxon>
        <taxon>Sulfitobacter</taxon>
    </lineage>
</organism>
<proteinExistence type="predicted"/>
<reference evidence="1 2" key="1">
    <citation type="submission" date="2016-10" db="EMBL/GenBank/DDBJ databases">
        <authorList>
            <person name="Varghese N."/>
            <person name="Submissions S."/>
        </authorList>
    </citation>
    <scope>NUCLEOTIDE SEQUENCE [LARGE SCALE GENOMIC DNA]</scope>
    <source>
        <strain evidence="1 2">DSM 17584</strain>
    </source>
</reference>